<dbReference type="CDD" id="cd04590">
    <property type="entry name" value="CBS_pair_CorC_HlyC_assoc"/>
    <property type="match status" value="1"/>
</dbReference>
<evidence type="ECO:0000256" key="7">
    <source>
        <dbReference type="ARBA" id="ARBA00023136"/>
    </source>
</evidence>
<evidence type="ECO:0000256" key="8">
    <source>
        <dbReference type="PROSITE-ProRule" id="PRU00703"/>
    </source>
</evidence>
<keyword evidence="7 9" id="KW-0472">Membrane</keyword>
<evidence type="ECO:0000256" key="9">
    <source>
        <dbReference type="PROSITE-ProRule" id="PRU01193"/>
    </source>
</evidence>
<keyword evidence="4" id="KW-0677">Repeat</keyword>
<dbReference type="AlphaFoldDB" id="A0A1G9JVT5"/>
<gene>
    <name evidence="13" type="ORF">SAMN04488692_10499</name>
</gene>
<dbReference type="SUPFAM" id="SSF56176">
    <property type="entry name" value="FAD-binding/transporter-associated domain-like"/>
    <property type="match status" value="1"/>
</dbReference>
<dbReference type="InterPro" id="IPR005170">
    <property type="entry name" value="Transptr-assoc_dom"/>
</dbReference>
<feature type="transmembrane region" description="Helical" evidence="10">
    <location>
        <begin position="57"/>
        <end position="76"/>
    </location>
</feature>
<dbReference type="Pfam" id="PF03471">
    <property type="entry name" value="CorC_HlyC"/>
    <property type="match status" value="1"/>
</dbReference>
<keyword evidence="6 8" id="KW-0129">CBS domain</keyword>
<dbReference type="PROSITE" id="PS51371">
    <property type="entry name" value="CBS"/>
    <property type="match status" value="2"/>
</dbReference>
<dbReference type="Pfam" id="PF00571">
    <property type="entry name" value="CBS"/>
    <property type="match status" value="2"/>
</dbReference>
<dbReference type="Gene3D" id="3.30.465.10">
    <property type="match status" value="1"/>
</dbReference>
<dbReference type="PANTHER" id="PTHR22777">
    <property type="entry name" value="HEMOLYSIN-RELATED"/>
    <property type="match status" value="1"/>
</dbReference>
<accession>A0A1G9JVT5</accession>
<dbReference type="SMART" id="SM00116">
    <property type="entry name" value="CBS"/>
    <property type="match status" value="2"/>
</dbReference>
<feature type="domain" description="CBS" evidence="11">
    <location>
        <begin position="201"/>
        <end position="260"/>
    </location>
</feature>
<dbReference type="InterPro" id="IPR000644">
    <property type="entry name" value="CBS_dom"/>
</dbReference>
<evidence type="ECO:0000313" key="14">
    <source>
        <dbReference type="Proteomes" id="UP000199476"/>
    </source>
</evidence>
<feature type="transmembrane region" description="Helical" evidence="10">
    <location>
        <begin position="88"/>
        <end position="106"/>
    </location>
</feature>
<comment type="subcellular location">
    <subcellularLocation>
        <location evidence="1">Membrane</location>
        <topology evidence="1">Multi-pass membrane protein</topology>
    </subcellularLocation>
</comment>
<evidence type="ECO:0000256" key="4">
    <source>
        <dbReference type="ARBA" id="ARBA00022737"/>
    </source>
</evidence>
<protein>
    <submittedName>
        <fullName evidence="13">Hemolysin, contains CBS domains</fullName>
    </submittedName>
</protein>
<dbReference type="Proteomes" id="UP000199476">
    <property type="component" value="Unassembled WGS sequence"/>
</dbReference>
<dbReference type="SUPFAM" id="SSF54631">
    <property type="entry name" value="CBS-domain pair"/>
    <property type="match status" value="1"/>
</dbReference>
<keyword evidence="14" id="KW-1185">Reference proteome</keyword>
<dbReference type="Pfam" id="PF01595">
    <property type="entry name" value="CNNM"/>
    <property type="match status" value="1"/>
</dbReference>
<dbReference type="FunFam" id="3.10.580.10:FF:000002">
    <property type="entry name" value="Magnesium/cobalt efflux protein CorC"/>
    <property type="match status" value="1"/>
</dbReference>
<dbReference type="OrthoDB" id="9798188at2"/>
<evidence type="ECO:0000256" key="2">
    <source>
        <dbReference type="ARBA" id="ARBA00006337"/>
    </source>
</evidence>
<dbReference type="InterPro" id="IPR036318">
    <property type="entry name" value="FAD-bd_PCMH-like_sf"/>
</dbReference>
<evidence type="ECO:0000259" key="11">
    <source>
        <dbReference type="PROSITE" id="PS51371"/>
    </source>
</evidence>
<dbReference type="Gene3D" id="3.10.580.10">
    <property type="entry name" value="CBS-domain"/>
    <property type="match status" value="1"/>
</dbReference>
<feature type="domain" description="CNNM transmembrane" evidence="12">
    <location>
        <begin position="1"/>
        <end position="182"/>
    </location>
</feature>
<name>A0A1G9JVT5_9FIRM</name>
<dbReference type="SMART" id="SM01091">
    <property type="entry name" value="CorC_HlyC"/>
    <property type="match status" value="1"/>
</dbReference>
<evidence type="ECO:0000256" key="5">
    <source>
        <dbReference type="ARBA" id="ARBA00022989"/>
    </source>
</evidence>
<dbReference type="GO" id="GO:0005886">
    <property type="term" value="C:plasma membrane"/>
    <property type="evidence" value="ECO:0007669"/>
    <property type="project" value="TreeGrafter"/>
</dbReference>
<evidence type="ECO:0000256" key="3">
    <source>
        <dbReference type="ARBA" id="ARBA00022692"/>
    </source>
</evidence>
<comment type="similarity">
    <text evidence="2">Belongs to the UPF0053 family.</text>
</comment>
<dbReference type="EMBL" id="FNGO01000004">
    <property type="protein sequence ID" value="SDL41325.1"/>
    <property type="molecule type" value="Genomic_DNA"/>
</dbReference>
<dbReference type="RefSeq" id="WP_089758576.1">
    <property type="nucleotide sequence ID" value="NZ_FNGO01000004.1"/>
</dbReference>
<reference evidence="13 14" key="1">
    <citation type="submission" date="2016-10" db="EMBL/GenBank/DDBJ databases">
        <authorList>
            <person name="de Groot N.N."/>
        </authorList>
    </citation>
    <scope>NUCLEOTIDE SEQUENCE [LARGE SCALE GENOMIC DNA]</scope>
    <source>
        <strain evidence="13 14">SLAS-1</strain>
    </source>
</reference>
<dbReference type="InterPro" id="IPR002550">
    <property type="entry name" value="CNNM"/>
</dbReference>
<evidence type="ECO:0000313" key="13">
    <source>
        <dbReference type="EMBL" id="SDL41325.1"/>
    </source>
</evidence>
<dbReference type="GO" id="GO:0050660">
    <property type="term" value="F:flavin adenine dinucleotide binding"/>
    <property type="evidence" value="ECO:0007669"/>
    <property type="project" value="InterPro"/>
</dbReference>
<keyword evidence="3 9" id="KW-0812">Transmembrane</keyword>
<dbReference type="InterPro" id="IPR046342">
    <property type="entry name" value="CBS_dom_sf"/>
</dbReference>
<feature type="domain" description="CBS" evidence="11">
    <location>
        <begin position="270"/>
        <end position="327"/>
    </location>
</feature>
<dbReference type="InterPro" id="IPR016169">
    <property type="entry name" value="FAD-bd_PCMH_sub2"/>
</dbReference>
<dbReference type="PROSITE" id="PS51846">
    <property type="entry name" value="CNNM"/>
    <property type="match status" value="1"/>
</dbReference>
<proteinExistence type="inferred from homology"/>
<evidence type="ECO:0000259" key="12">
    <source>
        <dbReference type="PROSITE" id="PS51846"/>
    </source>
</evidence>
<organism evidence="13 14">
    <name type="scientific">Halarsenatibacter silvermanii</name>
    <dbReference type="NCBI Taxonomy" id="321763"/>
    <lineage>
        <taxon>Bacteria</taxon>
        <taxon>Bacillati</taxon>
        <taxon>Bacillota</taxon>
        <taxon>Clostridia</taxon>
        <taxon>Halanaerobiales</taxon>
        <taxon>Halarsenatibacteraceae</taxon>
        <taxon>Halarsenatibacter</taxon>
    </lineage>
</organism>
<sequence length="423" mass="47805">MVWQVILLLVLFFLSGFFSGSETAFMAASRVKVKDQVNKGDEKAALVDKLLEDEIRLLSTILIGNNLVNIAASAIATSISIEIFGRSGVGIATGVMTFLILIFGEITPKSLGNNRSLKYARTVAPFLIWLERLFSPFVSFFSWLIKIIIGAENVMSAAFLTEEEIRRFVNVGEKEGAIKETESEMIHSIFDFDDIMVREIMVPRTEMVCVERGAPVNKIVELAVEYGYSRIPVYEGTVDDIVGLVYVKDLLVMLLEESPPKLEDLDLEDFIKPIYFIPESKPINQLLNEMRRRQEHMAIVLDEYGGTSGLITIEDLLEEIVGDIRDEFDPAEKEIEPVGEHELIVQGGVDIDKINEYLPEPLGDEETYETISGYILHQLGYFPRESEKIVRGSLELEVMATTEHRIKKVRIKTEDPLEKLTYI</sequence>
<evidence type="ECO:0000256" key="1">
    <source>
        <dbReference type="ARBA" id="ARBA00004141"/>
    </source>
</evidence>
<keyword evidence="5 9" id="KW-1133">Transmembrane helix</keyword>
<dbReference type="STRING" id="321763.SAMN04488692_10499"/>
<dbReference type="PANTHER" id="PTHR22777:SF17">
    <property type="entry name" value="UPF0053 PROTEIN SLL0260"/>
    <property type="match status" value="1"/>
</dbReference>
<evidence type="ECO:0000256" key="10">
    <source>
        <dbReference type="SAM" id="Phobius"/>
    </source>
</evidence>
<evidence type="ECO:0000256" key="6">
    <source>
        <dbReference type="ARBA" id="ARBA00023122"/>
    </source>
</evidence>
<dbReference type="InterPro" id="IPR044751">
    <property type="entry name" value="Ion_transp-like_CBS"/>
</dbReference>